<name>H1YFI2_9SPHI</name>
<dbReference type="HOGENOM" id="CLU_041527_3_2_10"/>
<dbReference type="SMART" id="SM00382">
    <property type="entry name" value="AAA"/>
    <property type="match status" value="1"/>
</dbReference>
<dbReference type="EMBL" id="CM001403">
    <property type="protein sequence ID" value="EHQ27290.1"/>
    <property type="molecule type" value="Genomic_DNA"/>
</dbReference>
<dbReference type="Pfam" id="PF13635">
    <property type="entry name" value="DUF4143"/>
    <property type="match status" value="1"/>
</dbReference>
<proteinExistence type="predicted"/>
<dbReference type="RefSeq" id="WP_008507683.1">
    <property type="nucleotide sequence ID" value="NZ_CM001403.1"/>
</dbReference>
<dbReference type="Proteomes" id="UP000002774">
    <property type="component" value="Chromosome"/>
</dbReference>
<dbReference type="eggNOG" id="COG1373">
    <property type="taxonomic scope" value="Bacteria"/>
</dbReference>
<evidence type="ECO:0000259" key="1">
    <source>
        <dbReference type="SMART" id="SM00382"/>
    </source>
</evidence>
<evidence type="ECO:0000313" key="2">
    <source>
        <dbReference type="EMBL" id="EHQ27290.1"/>
    </source>
</evidence>
<gene>
    <name evidence="2" type="ORF">Mucpa_3186</name>
</gene>
<feature type="domain" description="AAA+ ATPase" evidence="1">
    <location>
        <begin position="17"/>
        <end position="129"/>
    </location>
</feature>
<dbReference type="InterPro" id="IPR041682">
    <property type="entry name" value="AAA_14"/>
</dbReference>
<accession>H1YFI2</accession>
<dbReference type="PANTHER" id="PTHR43566:SF1">
    <property type="entry name" value="AAA+ ATPASE DOMAIN-CONTAINING PROTEIN"/>
    <property type="match status" value="1"/>
</dbReference>
<dbReference type="Pfam" id="PF13173">
    <property type="entry name" value="AAA_14"/>
    <property type="match status" value="1"/>
</dbReference>
<evidence type="ECO:0000313" key="3">
    <source>
        <dbReference type="Proteomes" id="UP000002774"/>
    </source>
</evidence>
<reference evidence="2" key="1">
    <citation type="submission" date="2011-09" db="EMBL/GenBank/DDBJ databases">
        <title>The permanent draft genome of Mucilaginibacter paludis DSM 18603.</title>
        <authorList>
            <consortium name="US DOE Joint Genome Institute (JGI-PGF)"/>
            <person name="Lucas S."/>
            <person name="Han J."/>
            <person name="Lapidus A."/>
            <person name="Bruce D."/>
            <person name="Goodwin L."/>
            <person name="Pitluck S."/>
            <person name="Peters L."/>
            <person name="Kyrpides N."/>
            <person name="Mavromatis K."/>
            <person name="Ivanova N."/>
            <person name="Mikhailova N."/>
            <person name="Held B."/>
            <person name="Detter J.C."/>
            <person name="Tapia R."/>
            <person name="Han C."/>
            <person name="Land M."/>
            <person name="Hauser L."/>
            <person name="Markowitz V."/>
            <person name="Cheng J.-F."/>
            <person name="Hugenholtz P."/>
            <person name="Woyke T."/>
            <person name="Wu D."/>
            <person name="Tindall B."/>
            <person name="Brambilla E."/>
            <person name="Klenk H.-P."/>
            <person name="Eisen J.A."/>
        </authorList>
    </citation>
    <scope>NUCLEOTIDE SEQUENCE [LARGE SCALE GENOMIC DNA]</scope>
    <source>
        <strain evidence="2">DSM 18603</strain>
    </source>
</reference>
<dbReference type="OrthoDB" id="9778168at2"/>
<dbReference type="Gene3D" id="3.40.50.300">
    <property type="entry name" value="P-loop containing nucleotide triphosphate hydrolases"/>
    <property type="match status" value="1"/>
</dbReference>
<dbReference type="InterPro" id="IPR025420">
    <property type="entry name" value="DUF4143"/>
</dbReference>
<dbReference type="SUPFAM" id="SSF52540">
    <property type="entry name" value="P-loop containing nucleoside triphosphate hydrolases"/>
    <property type="match status" value="1"/>
</dbReference>
<organism evidence="2 3">
    <name type="scientific">Mucilaginibacter paludis DSM 18603</name>
    <dbReference type="NCBI Taxonomy" id="714943"/>
    <lineage>
        <taxon>Bacteria</taxon>
        <taxon>Pseudomonadati</taxon>
        <taxon>Bacteroidota</taxon>
        <taxon>Sphingobacteriia</taxon>
        <taxon>Sphingobacteriales</taxon>
        <taxon>Sphingobacteriaceae</taxon>
        <taxon>Mucilaginibacter</taxon>
    </lineage>
</organism>
<dbReference type="STRING" id="714943.Mucpa_3186"/>
<dbReference type="PANTHER" id="PTHR43566">
    <property type="entry name" value="CONSERVED PROTEIN"/>
    <property type="match status" value="1"/>
</dbReference>
<dbReference type="InterPro" id="IPR003593">
    <property type="entry name" value="AAA+_ATPase"/>
</dbReference>
<protein>
    <submittedName>
        <fullName evidence="2">AAA ATPase</fullName>
    </submittedName>
</protein>
<keyword evidence="3" id="KW-1185">Reference proteome</keyword>
<dbReference type="InterPro" id="IPR027417">
    <property type="entry name" value="P-loop_NTPase"/>
</dbReference>
<sequence>MNIPRLIQQQMVAKIGSQKVLMLYGTRRTGKTTIIENIVQKYPNDALLLQGEDMQVSELLQRRTIANYTQLTAGKKIIIIDEAQTIPEIGKILKLMIDGIKGITIIVTGSSSFDLVYAAGEPLVGRNIVYHLYPIAQAELSTVEDYMTTTRNLEQRLVYGSYPELWHIDNFLEKENYLKQMVNSYLLKDLLTMETVRGADVLYKLLQMLAWQVGSQVNTVELGNSLQLNRATVERYMDLLTKVFIIYPLTGYSNNLRKEVTKSKKWYFYDNGLRNALINNFSPLHQRNDIGQLWEQYILSERIKCNSYLGYQPQYFFWRTYDGQEIDLVESYNGQLHAFECKWKNAKAKKPIAFDKAYPEAEFTILNQENYLSWITQRG</sequence>
<dbReference type="AlphaFoldDB" id="H1YFI2"/>